<dbReference type="InterPro" id="IPR036249">
    <property type="entry name" value="Thioredoxin-like_sf"/>
</dbReference>
<reference evidence="5 6" key="1">
    <citation type="submission" date="2019-03" db="EMBL/GenBank/DDBJ databases">
        <title>Genome sequence of Thiobacillaceae bacterium LSR1, a sulfur-oxidizing bacterium isolated from freshwater sediment.</title>
        <authorList>
            <person name="Li S."/>
        </authorList>
    </citation>
    <scope>NUCLEOTIDE SEQUENCE [LARGE SCALE GENOMIC DNA]</scope>
    <source>
        <strain evidence="5 6">LSR1</strain>
    </source>
</reference>
<dbReference type="SUPFAM" id="SSF52833">
    <property type="entry name" value="Thioredoxin-like"/>
    <property type="match status" value="1"/>
</dbReference>
<dbReference type="AlphaFoldDB" id="A0A4R1B7Z1"/>
<dbReference type="Gene3D" id="3.40.30.10">
    <property type="entry name" value="Glutaredoxin"/>
    <property type="match status" value="1"/>
</dbReference>
<keyword evidence="2" id="KW-0732">Signal</keyword>
<dbReference type="Pfam" id="PF13511">
    <property type="entry name" value="DUF4124"/>
    <property type="match status" value="1"/>
</dbReference>
<dbReference type="EMBL" id="SJZB01000046">
    <property type="protein sequence ID" value="TCJ11929.1"/>
    <property type="molecule type" value="Genomic_DNA"/>
</dbReference>
<comment type="caution">
    <text evidence="5">The sequence shown here is derived from an EMBL/GenBank/DDBJ whole genome shotgun (WGS) entry which is preliminary data.</text>
</comment>
<gene>
    <name evidence="5" type="ORF">EZJ19_13250</name>
</gene>
<accession>A0A4R1B7Z1</accession>
<sequence length="164" mass="17393">MKRVCVLLFALLAGLPVLAGDLYRWTDSHGQVHYSDQPPPAGAKTVKRLGASADTGTDTVRQPVVLFTANCGSACDQAADYMSQRNIPYTLKNVDGNAKLLAELKQRTGNNEVPVLFVGESMQRGFSPGIWDKMLEMGGYPAGAAQAPAGAPADQPPGPPQEQP</sequence>
<evidence type="ECO:0000259" key="4">
    <source>
        <dbReference type="Pfam" id="PF13511"/>
    </source>
</evidence>
<protein>
    <submittedName>
        <fullName evidence="5">Glutaredoxin family protein</fullName>
    </submittedName>
</protein>
<proteinExistence type="predicted"/>
<dbReference type="RefSeq" id="WP_131448355.1">
    <property type="nucleotide sequence ID" value="NZ_SJZB01000046.1"/>
</dbReference>
<dbReference type="Pfam" id="PF00462">
    <property type="entry name" value="Glutaredoxin"/>
    <property type="match status" value="1"/>
</dbReference>
<evidence type="ECO:0000313" key="6">
    <source>
        <dbReference type="Proteomes" id="UP000295443"/>
    </source>
</evidence>
<dbReference type="CDD" id="cd02976">
    <property type="entry name" value="NrdH"/>
    <property type="match status" value="1"/>
</dbReference>
<feature type="signal peptide" evidence="2">
    <location>
        <begin position="1"/>
        <end position="19"/>
    </location>
</feature>
<feature type="chain" id="PRO_5020215221" evidence="2">
    <location>
        <begin position="20"/>
        <end position="164"/>
    </location>
</feature>
<feature type="domain" description="DUF4124" evidence="4">
    <location>
        <begin position="10"/>
        <end position="47"/>
    </location>
</feature>
<feature type="compositionally biased region" description="Pro residues" evidence="1">
    <location>
        <begin position="154"/>
        <end position="164"/>
    </location>
</feature>
<feature type="region of interest" description="Disordered" evidence="1">
    <location>
        <begin position="141"/>
        <end position="164"/>
    </location>
</feature>
<evidence type="ECO:0000259" key="3">
    <source>
        <dbReference type="Pfam" id="PF00462"/>
    </source>
</evidence>
<name>A0A4R1B7Z1_9PROT</name>
<feature type="domain" description="Glutaredoxin" evidence="3">
    <location>
        <begin position="65"/>
        <end position="120"/>
    </location>
</feature>
<organism evidence="5 6">
    <name type="scientific">Parasulfuritortus cantonensis</name>
    <dbReference type="NCBI Taxonomy" id="2528202"/>
    <lineage>
        <taxon>Bacteria</taxon>
        <taxon>Pseudomonadati</taxon>
        <taxon>Pseudomonadota</taxon>
        <taxon>Betaproteobacteria</taxon>
        <taxon>Nitrosomonadales</taxon>
        <taxon>Thiobacillaceae</taxon>
        <taxon>Parasulfuritortus</taxon>
    </lineage>
</organism>
<evidence type="ECO:0000256" key="2">
    <source>
        <dbReference type="SAM" id="SignalP"/>
    </source>
</evidence>
<dbReference type="InterPro" id="IPR002109">
    <property type="entry name" value="Glutaredoxin"/>
</dbReference>
<keyword evidence="6" id="KW-1185">Reference proteome</keyword>
<dbReference type="PROSITE" id="PS51354">
    <property type="entry name" value="GLUTAREDOXIN_2"/>
    <property type="match status" value="1"/>
</dbReference>
<feature type="compositionally biased region" description="Low complexity" evidence="1">
    <location>
        <begin position="141"/>
        <end position="153"/>
    </location>
</feature>
<dbReference type="OrthoDB" id="8794394at2"/>
<evidence type="ECO:0000313" key="5">
    <source>
        <dbReference type="EMBL" id="TCJ11929.1"/>
    </source>
</evidence>
<dbReference type="InterPro" id="IPR025392">
    <property type="entry name" value="DUF4124"/>
</dbReference>
<dbReference type="Proteomes" id="UP000295443">
    <property type="component" value="Unassembled WGS sequence"/>
</dbReference>
<evidence type="ECO:0000256" key="1">
    <source>
        <dbReference type="SAM" id="MobiDB-lite"/>
    </source>
</evidence>